<evidence type="ECO:0000313" key="2">
    <source>
        <dbReference type="EMBL" id="MBC9811164.1"/>
    </source>
</evidence>
<organism evidence="2 3">
    <name type="scientific">Taishania pollutisoli</name>
    <dbReference type="NCBI Taxonomy" id="2766479"/>
    <lineage>
        <taxon>Bacteria</taxon>
        <taxon>Pseudomonadati</taxon>
        <taxon>Bacteroidota</taxon>
        <taxon>Flavobacteriia</taxon>
        <taxon>Flavobacteriales</taxon>
        <taxon>Crocinitomicaceae</taxon>
        <taxon>Taishania</taxon>
    </lineage>
</organism>
<reference evidence="2" key="1">
    <citation type="submission" date="2020-09" db="EMBL/GenBank/DDBJ databases">
        <title>Taishania pollutisoli gen. nov., sp. nov., Isolated from Tetrabromobisphenol A-Contaminated Soil.</title>
        <authorList>
            <person name="Chen Q."/>
        </authorList>
    </citation>
    <scope>NUCLEOTIDE SEQUENCE</scope>
    <source>
        <strain evidence="2">CZZ-1</strain>
    </source>
</reference>
<evidence type="ECO:0000313" key="3">
    <source>
        <dbReference type="Proteomes" id="UP000652681"/>
    </source>
</evidence>
<dbReference type="Pfam" id="PF10543">
    <property type="entry name" value="ORF6N"/>
    <property type="match status" value="1"/>
</dbReference>
<dbReference type="AlphaFoldDB" id="A0A8J6P457"/>
<protein>
    <submittedName>
        <fullName evidence="2">ORF6N domain-containing protein</fullName>
    </submittedName>
</protein>
<dbReference type="Proteomes" id="UP000652681">
    <property type="component" value="Unassembled WGS sequence"/>
</dbReference>
<accession>A0A8J6P457</accession>
<dbReference type="EMBL" id="JACVEL010000001">
    <property type="protein sequence ID" value="MBC9811164.1"/>
    <property type="molecule type" value="Genomic_DNA"/>
</dbReference>
<keyword evidence="3" id="KW-1185">Reference proteome</keyword>
<dbReference type="InterPro" id="IPR018873">
    <property type="entry name" value="KilA-N_DNA-bd_domain"/>
</dbReference>
<feature type="domain" description="KilA-N DNA-binding" evidence="1">
    <location>
        <begin position="8"/>
        <end position="92"/>
    </location>
</feature>
<proteinExistence type="predicted"/>
<sequence>MQLYTIQQKIHEIRNEKVMLDFDLAELYGVATKVLKQAVRRNISRFPEDFMFVLSEAEFLVLRSQSVTSKRGGMRYLPFAFTEQGVAMLSSVLNSPKAIDVNIRIIRTFVLMRQCVLSHTEISEKLKELEIKQDDICEVMNYLLRKDQLHQQQVKRKPIGFTSEKAEKG</sequence>
<gene>
    <name evidence="2" type="ORF">H9Y05_01635</name>
</gene>
<dbReference type="RefSeq" id="WP_216713320.1">
    <property type="nucleotide sequence ID" value="NZ_JACVEL010000001.1"/>
</dbReference>
<name>A0A8J6P457_9FLAO</name>
<evidence type="ECO:0000259" key="1">
    <source>
        <dbReference type="Pfam" id="PF10543"/>
    </source>
</evidence>
<comment type="caution">
    <text evidence="2">The sequence shown here is derived from an EMBL/GenBank/DDBJ whole genome shotgun (WGS) entry which is preliminary data.</text>
</comment>